<protein>
    <submittedName>
        <fullName evidence="1">Uncharacterized protein</fullName>
    </submittedName>
</protein>
<keyword evidence="2" id="KW-1185">Reference proteome</keyword>
<organism evidence="1 2">
    <name type="scientific">Popillia japonica</name>
    <name type="common">Japanese beetle</name>
    <dbReference type="NCBI Taxonomy" id="7064"/>
    <lineage>
        <taxon>Eukaryota</taxon>
        <taxon>Metazoa</taxon>
        <taxon>Ecdysozoa</taxon>
        <taxon>Arthropoda</taxon>
        <taxon>Hexapoda</taxon>
        <taxon>Insecta</taxon>
        <taxon>Pterygota</taxon>
        <taxon>Neoptera</taxon>
        <taxon>Endopterygota</taxon>
        <taxon>Coleoptera</taxon>
        <taxon>Polyphaga</taxon>
        <taxon>Scarabaeiformia</taxon>
        <taxon>Scarabaeidae</taxon>
        <taxon>Rutelinae</taxon>
        <taxon>Popillia</taxon>
    </lineage>
</organism>
<name>A0AAW1IUK1_POPJA</name>
<dbReference type="AlphaFoldDB" id="A0AAW1IUK1"/>
<comment type="caution">
    <text evidence="1">The sequence shown here is derived from an EMBL/GenBank/DDBJ whole genome shotgun (WGS) entry which is preliminary data.</text>
</comment>
<evidence type="ECO:0000313" key="2">
    <source>
        <dbReference type="Proteomes" id="UP001458880"/>
    </source>
</evidence>
<gene>
    <name evidence="1" type="ORF">QE152_g34109</name>
</gene>
<evidence type="ECO:0000313" key="1">
    <source>
        <dbReference type="EMBL" id="KAK9693590.1"/>
    </source>
</evidence>
<dbReference type="Proteomes" id="UP001458880">
    <property type="component" value="Unassembled WGS sequence"/>
</dbReference>
<sequence length="392" mass="44179">MESPGSSEGTCPTLLRQVDHQVDDITKGIGPRELDHVVDNLGKKWSSYQITAQTNVQVGQQAAQAKTQKECRSIGTQADSIDVLHETGQREKELRKEIERSLEENGGWQELSKIIDQKWPDECYKNTIERSLEENGGWQELSKIIDQKWPDECLSKIIDQKWPDECYKNTKPMEVTTIRERTGNLALIANPNAPPVGDILEDIKQGFPEVLTLMEEKFEEGRVEYVKTSTETFLSNGKRAKDSRILYMLPYEIDQAGVNDIGKLYDILDKLKKAAVNHDVDGIKLVVMGNIDTDYLRKCSEFVFRKTNKCIGILIPKNTNTKPKKPYGAGYPLEKVIIKSDGKQYADILRTVKNSINIDQAGIKVKTIKKTIKGDVMLEIHGGKEKGGSPET</sequence>
<dbReference type="EMBL" id="JASPKY010000538">
    <property type="protein sequence ID" value="KAK9693590.1"/>
    <property type="molecule type" value="Genomic_DNA"/>
</dbReference>
<accession>A0AAW1IUK1</accession>
<reference evidence="1 2" key="1">
    <citation type="journal article" date="2024" name="BMC Genomics">
        <title>De novo assembly and annotation of Popillia japonica's genome with initial clues to its potential as an invasive pest.</title>
        <authorList>
            <person name="Cucini C."/>
            <person name="Boschi S."/>
            <person name="Funari R."/>
            <person name="Cardaioli E."/>
            <person name="Iannotti N."/>
            <person name="Marturano G."/>
            <person name="Paoli F."/>
            <person name="Bruttini M."/>
            <person name="Carapelli A."/>
            <person name="Frati F."/>
            <person name="Nardi F."/>
        </authorList>
    </citation>
    <scope>NUCLEOTIDE SEQUENCE [LARGE SCALE GENOMIC DNA]</scope>
    <source>
        <strain evidence="1">DMR45628</strain>
    </source>
</reference>
<proteinExistence type="predicted"/>